<dbReference type="KEGG" id="ssyi:EKG83_05215"/>
<name>A0A5Q0GS76_SACSY</name>
<organism evidence="1 2">
    <name type="scientific">Saccharothrix syringae</name>
    <name type="common">Nocardiopsis syringae</name>
    <dbReference type="NCBI Taxonomy" id="103733"/>
    <lineage>
        <taxon>Bacteria</taxon>
        <taxon>Bacillati</taxon>
        <taxon>Actinomycetota</taxon>
        <taxon>Actinomycetes</taxon>
        <taxon>Pseudonocardiales</taxon>
        <taxon>Pseudonocardiaceae</taxon>
        <taxon>Saccharothrix</taxon>
    </lineage>
</organism>
<reference evidence="2" key="1">
    <citation type="journal article" date="2021" name="Curr. Microbiol.">
        <title>Complete genome of nocamycin-producing strain Saccharothrix syringae NRRL B-16468 reveals the biosynthetic potential for secondary metabolites.</title>
        <authorList>
            <person name="Mo X."/>
            <person name="Yang S."/>
        </authorList>
    </citation>
    <scope>NUCLEOTIDE SEQUENCE [LARGE SCALE GENOMIC DNA]</scope>
    <source>
        <strain evidence="2">ATCC 51364 / DSM 43886 / JCM 6844 / KCTC 9398 / NBRC 14523 / NRRL B-16468 / INA 2240</strain>
    </source>
</reference>
<dbReference type="EMBL" id="CP034550">
    <property type="protein sequence ID" value="QFZ16946.1"/>
    <property type="molecule type" value="Genomic_DNA"/>
</dbReference>
<evidence type="ECO:0000313" key="2">
    <source>
        <dbReference type="Proteomes" id="UP000325787"/>
    </source>
</evidence>
<gene>
    <name evidence="1" type="ORF">EKG83_05215</name>
</gene>
<sequence length="427" mass="46262">MTTAEGELGAATLRRLRESRGWSWADLARVLRDTARTLGMASPSNLPVASIQRTVARWESPTDRTKPGDRYQYLLARIYAKTPTGSWALGPDSDFTTLLDALRHFGTSPQRIDRLVDSTTHARTAPSPTPARPTEDLIDHLAVTVVNLNHQVGSIPFVRLQLQLAPVLNTCRKLLAQPSPTTELLTTATNAYALAARLAFETRDDETAMALYQDAEATAARLPDHSHLAAVRTSHTMVTLHATNNPTTALPLARAATHDAHRGPSHAIRARAHAIHAEVQARAGNATAAATALDRAWKTVEQLSTDDPFAAFNADRVSGFEGLCALYSGQAHRANDLLTRSLTSLTGPRDAVQRGIGTTDLALARLGLGDVTACVAHLHEAVDITANTGGRVTAQRIRRARGHLRPWRTEAFVAELDDHIHDTLIGR</sequence>
<dbReference type="OrthoDB" id="4074998at2"/>
<dbReference type="Proteomes" id="UP000325787">
    <property type="component" value="Chromosome"/>
</dbReference>
<dbReference type="RefSeq" id="WP_051765352.1">
    <property type="nucleotide sequence ID" value="NZ_CP034550.1"/>
</dbReference>
<evidence type="ECO:0000313" key="1">
    <source>
        <dbReference type="EMBL" id="QFZ16946.1"/>
    </source>
</evidence>
<accession>A0A5Q0GS76</accession>
<keyword evidence="2" id="KW-1185">Reference proteome</keyword>
<proteinExistence type="predicted"/>
<protein>
    <submittedName>
        <fullName evidence="1">XRE family transcriptional regulator</fullName>
    </submittedName>
</protein>
<dbReference type="AlphaFoldDB" id="A0A5Q0GS76"/>